<dbReference type="InterPro" id="IPR053825">
    <property type="entry name" value="DUF7009"/>
</dbReference>
<dbReference type="Proteomes" id="UP000256708">
    <property type="component" value="Unassembled WGS sequence"/>
</dbReference>
<gene>
    <name evidence="1" type="ORF">DXT99_21820</name>
</gene>
<keyword evidence="2" id="KW-1185">Reference proteome</keyword>
<comment type="caution">
    <text evidence="1">The sequence shown here is derived from an EMBL/GenBank/DDBJ whole genome shotgun (WGS) entry which is preliminary data.</text>
</comment>
<proteinExistence type="predicted"/>
<evidence type="ECO:0000313" key="1">
    <source>
        <dbReference type="EMBL" id="RDV13018.1"/>
    </source>
</evidence>
<protein>
    <submittedName>
        <fullName evidence="1">Uncharacterized protein</fullName>
    </submittedName>
</protein>
<dbReference type="EMBL" id="QRGR01000030">
    <property type="protein sequence ID" value="RDV13018.1"/>
    <property type="molecule type" value="Genomic_DNA"/>
</dbReference>
<organism evidence="1 2">
    <name type="scientific">Pontibacter diazotrophicus</name>
    <dbReference type="NCBI Taxonomy" id="1400979"/>
    <lineage>
        <taxon>Bacteria</taxon>
        <taxon>Pseudomonadati</taxon>
        <taxon>Bacteroidota</taxon>
        <taxon>Cytophagia</taxon>
        <taxon>Cytophagales</taxon>
        <taxon>Hymenobacteraceae</taxon>
        <taxon>Pontibacter</taxon>
    </lineage>
</organism>
<name>A0A3D8L6J2_9BACT</name>
<dbReference type="OrthoDB" id="7060517at2"/>
<sequence>MKIRMSENSLRLRLMQQEVEQFNREGKVMTATHLGPSLTQILRYSLIKDEGAEVVTATFISNNIEVFVPAKLGEEWAQTNRVGLDVQMPFGEGRHLYILIEKDFKCLQERPHEDESDAFPNPLDMKC</sequence>
<dbReference type="Pfam" id="PF22668">
    <property type="entry name" value="DUF7009"/>
    <property type="match status" value="1"/>
</dbReference>
<reference evidence="2" key="1">
    <citation type="submission" date="2018-08" db="EMBL/GenBank/DDBJ databases">
        <authorList>
            <person name="Liu Z.-W."/>
            <person name="Du Z.-J."/>
        </authorList>
    </citation>
    <scope>NUCLEOTIDE SEQUENCE [LARGE SCALE GENOMIC DNA]</scope>
    <source>
        <strain evidence="2">H4X</strain>
    </source>
</reference>
<evidence type="ECO:0000313" key="2">
    <source>
        <dbReference type="Proteomes" id="UP000256708"/>
    </source>
</evidence>
<accession>A0A3D8L6J2</accession>
<dbReference type="AlphaFoldDB" id="A0A3D8L6J2"/>